<feature type="compositionally biased region" description="Low complexity" evidence="1">
    <location>
        <begin position="8"/>
        <end position="18"/>
    </location>
</feature>
<feature type="compositionally biased region" description="Basic and acidic residues" evidence="1">
    <location>
        <begin position="31"/>
        <end position="43"/>
    </location>
</feature>
<evidence type="ECO:0000256" key="1">
    <source>
        <dbReference type="SAM" id="MobiDB-lite"/>
    </source>
</evidence>
<evidence type="ECO:0000313" key="3">
    <source>
        <dbReference type="Proteomes" id="UP000016801"/>
    </source>
</evidence>
<accession>M1WIR2</accession>
<feature type="compositionally biased region" description="Low complexity" evidence="1">
    <location>
        <begin position="44"/>
        <end position="55"/>
    </location>
</feature>
<reference evidence="2 3" key="1">
    <citation type="journal article" date="2013" name="PLoS Genet.">
        <title>Plant-symbiotic fungi as chemical engineers: Multi-genome analysis of the Clavicipitaceae reveals dynamics of alkaloid loci.</title>
        <authorList>
            <person name="Schardl C.L."/>
            <person name="Young C.A."/>
            <person name="Hesse U."/>
            <person name="Amyotte S.G."/>
            <person name="Andreeva K."/>
            <person name="Calie P.J."/>
            <person name="Fleetwood D.J."/>
            <person name="Haws D.C."/>
            <person name="Moore N."/>
            <person name="Oeser B."/>
            <person name="Panaccione D.G."/>
            <person name="Schweri K.K."/>
            <person name="Voisey C.R."/>
            <person name="Farman M.L."/>
            <person name="Jaromczyk J.W."/>
            <person name="Roe B.A."/>
            <person name="O'Sullivan D.M."/>
            <person name="Scott B."/>
            <person name="Tudzynski P."/>
            <person name="An Z."/>
            <person name="Arnaoudova E.G."/>
            <person name="Bullock C.T."/>
            <person name="Charlton N.D."/>
            <person name="Chen L."/>
            <person name="Cox M."/>
            <person name="Dinkins R.D."/>
            <person name="Florea S."/>
            <person name="Glenn A.E."/>
            <person name="Gordon A."/>
            <person name="Gueldener U."/>
            <person name="Harris D.R."/>
            <person name="Hollin W."/>
            <person name="Jaromczyk J."/>
            <person name="Johnson R.D."/>
            <person name="Khan A.K."/>
            <person name="Leistner E."/>
            <person name="Leuchtmann A."/>
            <person name="Li C."/>
            <person name="Liu J."/>
            <person name="Liu J."/>
            <person name="Liu M."/>
            <person name="Mace W."/>
            <person name="Machado C."/>
            <person name="Nagabhyru P."/>
            <person name="Pan J."/>
            <person name="Schmid J."/>
            <person name="Sugawara K."/>
            <person name="Steiner U."/>
            <person name="Takach J.E."/>
            <person name="Tanaka E."/>
            <person name="Webb J.S."/>
            <person name="Wilson E.V."/>
            <person name="Wiseman J.L."/>
            <person name="Yoshida R."/>
            <person name="Zeng Z."/>
        </authorList>
    </citation>
    <scope>NUCLEOTIDE SEQUENCE [LARGE SCALE GENOMIC DNA]</scope>
    <source>
        <strain evidence="2 3">20.1</strain>
    </source>
</reference>
<feature type="region of interest" description="Disordered" evidence="1">
    <location>
        <begin position="1"/>
        <end position="59"/>
    </location>
</feature>
<dbReference type="Proteomes" id="UP000016801">
    <property type="component" value="Unassembled WGS sequence"/>
</dbReference>
<dbReference type="OrthoDB" id="3711801at2759"/>
<sequence>MGGRSRHAFATADTASATTDDENDASYVADGVDHRSPGRKRDASSVSGSASAPPAKRSPKIVEVDAANYASFMLIHTSIILYDTRLSWIQDLRAASPTLPAETRIFK</sequence>
<organism evidence="2 3">
    <name type="scientific">Claviceps purpurea (strain 20.1)</name>
    <name type="common">Ergot fungus</name>
    <name type="synonym">Sphacelia segetum</name>
    <dbReference type="NCBI Taxonomy" id="1111077"/>
    <lineage>
        <taxon>Eukaryota</taxon>
        <taxon>Fungi</taxon>
        <taxon>Dikarya</taxon>
        <taxon>Ascomycota</taxon>
        <taxon>Pezizomycotina</taxon>
        <taxon>Sordariomycetes</taxon>
        <taxon>Hypocreomycetidae</taxon>
        <taxon>Hypocreales</taxon>
        <taxon>Clavicipitaceae</taxon>
        <taxon>Claviceps</taxon>
    </lineage>
</organism>
<gene>
    <name evidence="2" type="ORF">CPUR_08863</name>
</gene>
<dbReference type="EMBL" id="CAGA01000172">
    <property type="protein sequence ID" value="CCE34924.1"/>
    <property type="molecule type" value="Genomic_DNA"/>
</dbReference>
<comment type="caution">
    <text evidence="2">The sequence shown here is derived from an EMBL/GenBank/DDBJ whole genome shotgun (WGS) entry which is preliminary data.</text>
</comment>
<keyword evidence="3" id="KW-1185">Reference proteome</keyword>
<dbReference type="HOGENOM" id="CLU_2209763_0_0_1"/>
<dbReference type="VEuPathDB" id="FungiDB:CPUR_08863"/>
<proteinExistence type="predicted"/>
<dbReference type="AlphaFoldDB" id="M1WIR2"/>
<evidence type="ECO:0000313" key="2">
    <source>
        <dbReference type="EMBL" id="CCE34924.1"/>
    </source>
</evidence>
<name>M1WIR2_CLAP2</name>
<protein>
    <submittedName>
        <fullName evidence="2">Uncharacterized protein</fullName>
    </submittedName>
</protein>